<gene>
    <name evidence="1" type="ORF">LCGC14_2641530</name>
</gene>
<name>A0A0F9CPL4_9ZZZZ</name>
<dbReference type="AlphaFoldDB" id="A0A0F9CPL4"/>
<comment type="caution">
    <text evidence="1">The sequence shown here is derived from an EMBL/GenBank/DDBJ whole genome shotgun (WGS) entry which is preliminary data.</text>
</comment>
<accession>A0A0F9CPL4</accession>
<organism evidence="1">
    <name type="scientific">marine sediment metagenome</name>
    <dbReference type="NCBI Taxonomy" id="412755"/>
    <lineage>
        <taxon>unclassified sequences</taxon>
        <taxon>metagenomes</taxon>
        <taxon>ecological metagenomes</taxon>
    </lineage>
</organism>
<protein>
    <submittedName>
        <fullName evidence="1">Uncharacterized protein</fullName>
    </submittedName>
</protein>
<evidence type="ECO:0000313" key="1">
    <source>
        <dbReference type="EMBL" id="KKK98561.1"/>
    </source>
</evidence>
<reference evidence="1" key="1">
    <citation type="journal article" date="2015" name="Nature">
        <title>Complex archaea that bridge the gap between prokaryotes and eukaryotes.</title>
        <authorList>
            <person name="Spang A."/>
            <person name="Saw J.H."/>
            <person name="Jorgensen S.L."/>
            <person name="Zaremba-Niedzwiedzka K."/>
            <person name="Martijn J."/>
            <person name="Lind A.E."/>
            <person name="van Eijk R."/>
            <person name="Schleper C."/>
            <person name="Guy L."/>
            <person name="Ettema T.J."/>
        </authorList>
    </citation>
    <scope>NUCLEOTIDE SEQUENCE</scope>
</reference>
<dbReference type="EMBL" id="LAZR01045570">
    <property type="protein sequence ID" value="KKK98561.1"/>
    <property type="molecule type" value="Genomic_DNA"/>
</dbReference>
<feature type="non-terminal residue" evidence="1">
    <location>
        <position position="35"/>
    </location>
</feature>
<sequence>MMFRTYPRIAFYEQTHDNVPFFTDTGRMNAYCDIP</sequence>
<proteinExistence type="predicted"/>